<dbReference type="AlphaFoldDB" id="A0A1P8EFG3"/>
<dbReference type="PANTHER" id="PTHR34595">
    <property type="entry name" value="BLR5612 PROTEIN"/>
    <property type="match status" value="1"/>
</dbReference>
<proteinExistence type="predicted"/>
<dbReference type="Gene3D" id="3.40.50.11290">
    <property type="match status" value="1"/>
</dbReference>
<dbReference type="STRING" id="487316.BEN76_02435"/>
<dbReference type="PIRSF" id="PIRSF005522">
    <property type="entry name" value="UCP005522"/>
    <property type="match status" value="1"/>
</dbReference>
<evidence type="ECO:0000259" key="1">
    <source>
        <dbReference type="Pfam" id="PF14403"/>
    </source>
</evidence>
<dbReference type="Pfam" id="PF14403">
    <property type="entry name" value="CP_ATPgrasp_2"/>
    <property type="match status" value="1"/>
</dbReference>
<dbReference type="InterPro" id="IPR025841">
    <property type="entry name" value="CP_ATPgrasp_2"/>
</dbReference>
<reference evidence="2 3" key="1">
    <citation type="submission" date="2016-08" db="EMBL/GenBank/DDBJ databases">
        <title>Complete genome sequence of Acinetobacter baylyi strain GFJ2.</title>
        <authorList>
            <person name="Tabata M."/>
            <person name="Kuboki S."/>
            <person name="Gibu N."/>
            <person name="Kinouchi Y."/>
            <person name="Vangnai A."/>
            <person name="Kasai D."/>
            <person name="Fukuda M."/>
        </authorList>
    </citation>
    <scope>NUCLEOTIDE SEQUENCE [LARGE SCALE GENOMIC DNA]</scope>
    <source>
        <strain evidence="2 3">GFJ2</strain>
    </source>
</reference>
<dbReference type="InterPro" id="IPR051680">
    <property type="entry name" value="ATP-dep_Glu-Cys_Ligase-2"/>
</dbReference>
<sequence length="516" mass="58427">MLEEEKDLHTISEHYMKEKLTNVLSTQPSFLNQLSVSTNLFDQLKSKFFNEMLDDVTSNGEASKKIEQWLSTHSLEELKQLNNHAKQHFLYEGITFTVYGDQEGTERTIPFDLIPRIIETKQWEKISTGCEQRVKALNLFLDDIYHHQNILKEGIVPHTQIMTHEAFQSHMLNHSLKGQVYSQISGIDIIRDGKGEFFVLEDNLRTPSGVSYMLESRKISKKLMPELCVANKLHEIEQYPTVLKAILAENAHVDNPLIVILTPGRFNSAYYEHAFLAREMDVPLVTSRDLYVENDTVYVKTIRGRQRVDVIYRRIDDAFLDPLTFRPDSSLGVPGLMSAYLKNRVVIANAPGTGVADDKSVYPYVDDMIKFYLNETPILKNVPTYQCRLDEHLDYVLGNLERLVVKEAQGSGGYGMLIGPKAESAEISEFRKKILAHPHLYIAQPTLDLSVAPTLTQDGIAERHIDLRPFVLTSPDRTEIVPGGLTRVAMKEGSLVVNSSQGGGIKDTWVVDALHS</sequence>
<dbReference type="InterPro" id="IPR016450">
    <property type="entry name" value="UCP005522"/>
</dbReference>
<dbReference type="EMBL" id="CP016896">
    <property type="protein sequence ID" value="APV34940.1"/>
    <property type="molecule type" value="Genomic_DNA"/>
</dbReference>
<organism evidence="2 3">
    <name type="scientific">Acinetobacter soli</name>
    <dbReference type="NCBI Taxonomy" id="487316"/>
    <lineage>
        <taxon>Bacteria</taxon>
        <taxon>Pseudomonadati</taxon>
        <taxon>Pseudomonadota</taxon>
        <taxon>Gammaproteobacteria</taxon>
        <taxon>Moraxellales</taxon>
        <taxon>Moraxellaceae</taxon>
        <taxon>Acinetobacter</taxon>
    </lineage>
</organism>
<gene>
    <name evidence="2" type="ORF">BEN76_02435</name>
</gene>
<dbReference type="Proteomes" id="UP000185674">
    <property type="component" value="Chromosome"/>
</dbReference>
<feature type="domain" description="Circularly permuted ATP-grasp type 2" evidence="1">
    <location>
        <begin position="115"/>
        <end position="489"/>
    </location>
</feature>
<dbReference type="Gene3D" id="3.30.1490.270">
    <property type="match status" value="1"/>
</dbReference>
<dbReference type="SUPFAM" id="SSF56059">
    <property type="entry name" value="Glutathione synthetase ATP-binding domain-like"/>
    <property type="match status" value="1"/>
</dbReference>
<dbReference type="KEGG" id="asol:BEN76_02435"/>
<protein>
    <recommendedName>
        <fullName evidence="1">Circularly permuted ATP-grasp type 2 domain-containing protein</fullName>
    </recommendedName>
</protein>
<evidence type="ECO:0000313" key="2">
    <source>
        <dbReference type="EMBL" id="APV34940.1"/>
    </source>
</evidence>
<dbReference type="PANTHER" id="PTHR34595:SF7">
    <property type="entry name" value="SLL1039 PROTEIN"/>
    <property type="match status" value="1"/>
</dbReference>
<dbReference type="eggNOG" id="COG2308">
    <property type="taxonomic scope" value="Bacteria"/>
</dbReference>
<name>A0A1P8EFG3_9GAMM</name>
<evidence type="ECO:0000313" key="3">
    <source>
        <dbReference type="Proteomes" id="UP000185674"/>
    </source>
</evidence>
<accession>A0A1P8EFG3</accession>
<dbReference type="RefSeq" id="WP_076032145.1">
    <property type="nucleotide sequence ID" value="NZ_CP016896.1"/>
</dbReference>